<feature type="transmembrane region" description="Helical" evidence="1">
    <location>
        <begin position="78"/>
        <end position="95"/>
    </location>
</feature>
<keyword evidence="1" id="KW-0812">Transmembrane</keyword>
<feature type="transmembrane region" description="Helical" evidence="1">
    <location>
        <begin position="110"/>
        <end position="127"/>
    </location>
</feature>
<keyword evidence="1" id="KW-0472">Membrane</keyword>
<dbReference type="EMBL" id="CAKJTG010000001">
    <property type="protein sequence ID" value="CAG9606357.1"/>
    <property type="molecule type" value="Genomic_DNA"/>
</dbReference>
<keyword evidence="3" id="KW-1185">Reference proteome</keyword>
<keyword evidence="1" id="KW-1133">Transmembrane helix</keyword>
<dbReference type="Proteomes" id="UP000789845">
    <property type="component" value="Unassembled WGS sequence"/>
</dbReference>
<reference evidence="2" key="1">
    <citation type="submission" date="2021-10" db="EMBL/GenBank/DDBJ databases">
        <authorList>
            <person name="Criscuolo A."/>
        </authorList>
    </citation>
    <scope>NUCLEOTIDE SEQUENCE</scope>
    <source>
        <strain evidence="2">CIP111885</strain>
    </source>
</reference>
<feature type="transmembrane region" description="Helical" evidence="1">
    <location>
        <begin position="46"/>
        <end position="66"/>
    </location>
</feature>
<evidence type="ECO:0000256" key="1">
    <source>
        <dbReference type="SAM" id="Phobius"/>
    </source>
</evidence>
<dbReference type="InterPro" id="IPR048147">
    <property type="entry name" value="CBO0543-like"/>
</dbReference>
<dbReference type="AlphaFoldDB" id="A0A9C7L8Z0"/>
<gene>
    <name evidence="2" type="ORF">NEOCIP111885_00045</name>
</gene>
<comment type="caution">
    <text evidence="2">The sequence shown here is derived from an EMBL/GenBank/DDBJ whole genome shotgun (WGS) entry which is preliminary data.</text>
</comment>
<accession>A0A9C7L8Z0</accession>
<feature type="transmembrane region" description="Helical" evidence="1">
    <location>
        <begin position="12"/>
        <end position="34"/>
    </location>
</feature>
<evidence type="ECO:0000313" key="2">
    <source>
        <dbReference type="EMBL" id="CAG9606357.1"/>
    </source>
</evidence>
<organism evidence="2 3">
    <name type="scientific">Pseudoneobacillus rhizosphaerae</name>
    <dbReference type="NCBI Taxonomy" id="2880968"/>
    <lineage>
        <taxon>Bacteria</taxon>
        <taxon>Bacillati</taxon>
        <taxon>Bacillota</taxon>
        <taxon>Bacilli</taxon>
        <taxon>Bacillales</taxon>
        <taxon>Bacillaceae</taxon>
        <taxon>Pseudoneobacillus</taxon>
    </lineage>
</organism>
<evidence type="ECO:0000313" key="3">
    <source>
        <dbReference type="Proteomes" id="UP000789845"/>
    </source>
</evidence>
<protein>
    <recommendedName>
        <fullName evidence="4">Group-specific protein</fullName>
    </recommendedName>
</protein>
<dbReference type="NCBIfam" id="NF041644">
    <property type="entry name" value="CBO0543_fam"/>
    <property type="match status" value="1"/>
</dbReference>
<evidence type="ECO:0008006" key="4">
    <source>
        <dbReference type="Google" id="ProtNLM"/>
    </source>
</evidence>
<name>A0A9C7L8Z0_9BACI</name>
<sequence>MPKKRFSYKREHIAIPLLAVIIGTYLDLYFVSIGMYSFPKRLFPEIFTINIAFTLIILPVFTYLMMIIIMKMNLVQRWSFLVLTSIVIACIERLSESYGFFIHSDQWKHIYSFFGYLFYMFGMWRCFKWIK</sequence>
<proteinExistence type="predicted"/>